<keyword evidence="3" id="KW-0964">Secreted</keyword>
<comment type="subcellular location">
    <subcellularLocation>
        <location evidence="1">Secreted</location>
    </subcellularLocation>
</comment>
<dbReference type="PANTHER" id="PTHR20515:SF20">
    <property type="entry name" value="GALLINACIN-1-RELATED"/>
    <property type="match status" value="1"/>
</dbReference>
<feature type="chain" id="PRO_5034016077" description="Beta-defensin-like domain-containing protein" evidence="9">
    <location>
        <begin position="21"/>
        <end position="63"/>
    </location>
</feature>
<organism evidence="11 12">
    <name type="scientific">Malurus cyaneus samueli</name>
    <dbReference type="NCBI Taxonomy" id="2593467"/>
    <lineage>
        <taxon>Eukaryota</taxon>
        <taxon>Metazoa</taxon>
        <taxon>Chordata</taxon>
        <taxon>Craniata</taxon>
        <taxon>Vertebrata</taxon>
        <taxon>Euteleostomi</taxon>
        <taxon>Archelosauria</taxon>
        <taxon>Archosauria</taxon>
        <taxon>Dinosauria</taxon>
        <taxon>Saurischia</taxon>
        <taxon>Theropoda</taxon>
        <taxon>Coelurosauria</taxon>
        <taxon>Aves</taxon>
        <taxon>Neognathae</taxon>
        <taxon>Neoaves</taxon>
        <taxon>Telluraves</taxon>
        <taxon>Australaves</taxon>
        <taxon>Passeriformes</taxon>
        <taxon>Meliphagoidea</taxon>
        <taxon>Maluridae</taxon>
        <taxon>Malurus</taxon>
    </lineage>
</organism>
<reference evidence="11" key="2">
    <citation type="submission" date="2025-09" db="UniProtKB">
        <authorList>
            <consortium name="Ensembl"/>
        </authorList>
    </citation>
    <scope>IDENTIFICATION</scope>
</reference>
<feature type="signal peptide" evidence="9">
    <location>
        <begin position="1"/>
        <end position="20"/>
    </location>
</feature>
<dbReference type="Gene3D" id="3.10.360.10">
    <property type="entry name" value="Antimicrobial Peptide, Beta-defensin 2, Chain A"/>
    <property type="match status" value="1"/>
</dbReference>
<comment type="similarity">
    <text evidence="2">Belongs to the beta-defensin family.</text>
</comment>
<dbReference type="GO" id="GO:0042742">
    <property type="term" value="P:defense response to bacterium"/>
    <property type="evidence" value="ECO:0007669"/>
    <property type="project" value="UniProtKB-KW"/>
</dbReference>
<dbReference type="GO" id="GO:0005615">
    <property type="term" value="C:extracellular space"/>
    <property type="evidence" value="ECO:0007669"/>
    <property type="project" value="TreeGrafter"/>
</dbReference>
<evidence type="ECO:0000256" key="9">
    <source>
        <dbReference type="SAM" id="SignalP"/>
    </source>
</evidence>
<reference evidence="11" key="1">
    <citation type="submission" date="2025-08" db="UniProtKB">
        <authorList>
            <consortium name="Ensembl"/>
        </authorList>
    </citation>
    <scope>IDENTIFICATION</scope>
</reference>
<dbReference type="OrthoDB" id="9210405at2759"/>
<evidence type="ECO:0000259" key="10">
    <source>
        <dbReference type="Pfam" id="PF00711"/>
    </source>
</evidence>
<keyword evidence="8" id="KW-1015">Disulfide bond</keyword>
<evidence type="ECO:0000256" key="5">
    <source>
        <dbReference type="ARBA" id="ARBA00022729"/>
    </source>
</evidence>
<proteinExistence type="inferred from homology"/>
<keyword evidence="5 9" id="KW-0732">Signal</keyword>
<evidence type="ECO:0000256" key="8">
    <source>
        <dbReference type="ARBA" id="ARBA00023157"/>
    </source>
</evidence>
<dbReference type="GO" id="GO:0060326">
    <property type="term" value="P:cell chemotaxis"/>
    <property type="evidence" value="ECO:0007669"/>
    <property type="project" value="TreeGrafter"/>
</dbReference>
<dbReference type="SUPFAM" id="SSF57392">
    <property type="entry name" value="Defensin-like"/>
    <property type="match status" value="1"/>
</dbReference>
<feature type="domain" description="Beta-defensin-like" evidence="10">
    <location>
        <begin position="30"/>
        <end position="62"/>
    </location>
</feature>
<dbReference type="Pfam" id="PF00711">
    <property type="entry name" value="Defensin_beta"/>
    <property type="match status" value="1"/>
</dbReference>
<keyword evidence="4" id="KW-0929">Antimicrobial</keyword>
<name>A0A8C5U4B7_9PASS</name>
<evidence type="ECO:0000256" key="6">
    <source>
        <dbReference type="ARBA" id="ARBA00022940"/>
    </source>
</evidence>
<protein>
    <recommendedName>
        <fullName evidence="10">Beta-defensin-like domain-containing protein</fullName>
    </recommendedName>
</protein>
<sequence length="63" mass="6682">MKILFLLFSLILLSVQGAAGERGRGEGGATTCWRQRGFCSYRSCPHGTRVIGSCSPGLSCCKG</sequence>
<dbReference type="AlphaFoldDB" id="A0A8C5U4B7"/>
<keyword evidence="12" id="KW-1185">Reference proteome</keyword>
<dbReference type="GO" id="GO:0031731">
    <property type="term" value="F:CCR6 chemokine receptor binding"/>
    <property type="evidence" value="ECO:0007669"/>
    <property type="project" value="TreeGrafter"/>
</dbReference>
<evidence type="ECO:0000256" key="7">
    <source>
        <dbReference type="ARBA" id="ARBA00023022"/>
    </source>
</evidence>
<accession>A0A8C5U4B7</accession>
<dbReference type="PANTHER" id="PTHR20515">
    <property type="entry name" value="BETA-DEFENSIN"/>
    <property type="match status" value="1"/>
</dbReference>
<dbReference type="InterPro" id="IPR001855">
    <property type="entry name" value="Defensin_beta-like"/>
</dbReference>
<keyword evidence="6" id="KW-0211">Defensin</keyword>
<evidence type="ECO:0000313" key="12">
    <source>
        <dbReference type="Proteomes" id="UP000694560"/>
    </source>
</evidence>
<keyword evidence="7" id="KW-0044">Antibiotic</keyword>
<evidence type="ECO:0000256" key="1">
    <source>
        <dbReference type="ARBA" id="ARBA00004613"/>
    </source>
</evidence>
<dbReference type="Proteomes" id="UP000694560">
    <property type="component" value="Unplaced"/>
</dbReference>
<evidence type="ECO:0000256" key="4">
    <source>
        <dbReference type="ARBA" id="ARBA00022529"/>
    </source>
</evidence>
<evidence type="ECO:0000313" key="11">
    <source>
        <dbReference type="Ensembl" id="ENSMCSP00000016664.1"/>
    </source>
</evidence>
<evidence type="ECO:0000256" key="2">
    <source>
        <dbReference type="ARBA" id="ARBA00007371"/>
    </source>
</evidence>
<dbReference type="GO" id="GO:0042056">
    <property type="term" value="F:chemoattractant activity"/>
    <property type="evidence" value="ECO:0007669"/>
    <property type="project" value="TreeGrafter"/>
</dbReference>
<dbReference type="Ensembl" id="ENSMCST00000017087.1">
    <property type="protein sequence ID" value="ENSMCSP00000016664.1"/>
    <property type="gene ID" value="ENSMCSG00000011734.1"/>
</dbReference>
<evidence type="ECO:0000256" key="3">
    <source>
        <dbReference type="ARBA" id="ARBA00022525"/>
    </source>
</evidence>